<protein>
    <recommendedName>
        <fullName evidence="4">Ribosomal protein uL3 glutamine methyltransferase</fullName>
        <shortName evidence="4">uL3 MTase</shortName>
        <ecNumber evidence="4">2.1.1.298</ecNumber>
    </recommendedName>
    <alternativeName>
        <fullName evidence="4">N5-glutamine methyltransferase PrmB</fullName>
    </alternativeName>
</protein>
<dbReference type="FunFam" id="3.40.50.150:FF:000042">
    <property type="entry name" value="50S ribosomal protein L3 glutamine methyltransferase"/>
    <property type="match status" value="1"/>
</dbReference>
<dbReference type="GO" id="GO:0036009">
    <property type="term" value="F:protein-glutamine N-methyltransferase activity"/>
    <property type="evidence" value="ECO:0007669"/>
    <property type="project" value="UniProtKB-UniRule"/>
</dbReference>
<evidence type="ECO:0000313" key="6">
    <source>
        <dbReference type="EMBL" id="RKF19739.1"/>
    </source>
</evidence>
<sequence length="306" mass="34562">MERILVEEAVAELRTIQDMLRWAVSRFNQAEVFYGHGTDNAWDEAVQLVLPSLHLDLNVDPEVRHSRLTKQERVKLVDLIEQRIEERIPVAYLTNRAWFAGLEFFVDERVLVPRSPYAELLTSHFEPWLTKTPERVLDLCTGSGCIAIASAYAFPYAEIDAVDISEQALEVAEINIQNHGLEQQVIPIRSDGFQELEGQVYDLIISNPPYVDAEDMAYLPTEFGHEPELGLASGHDGLDLTRKILSQAAAHLSDDGLLFVEVGNSQVHLENAFPEVPFTWIEFEQGGHGVFMLNKQDLVACAEFFN</sequence>
<dbReference type="EC" id="2.1.1.298" evidence="4"/>
<dbReference type="NCBIfam" id="TIGR00536">
    <property type="entry name" value="hemK_fam"/>
    <property type="match status" value="1"/>
</dbReference>
<evidence type="ECO:0000259" key="5">
    <source>
        <dbReference type="Pfam" id="PF05175"/>
    </source>
</evidence>
<dbReference type="Pfam" id="PF05175">
    <property type="entry name" value="MTS"/>
    <property type="match status" value="1"/>
</dbReference>
<dbReference type="PANTHER" id="PTHR47806:SF1">
    <property type="entry name" value="RIBOSOMAL PROTEIN UL3 GLUTAMINE METHYLTRANSFERASE"/>
    <property type="match status" value="1"/>
</dbReference>
<dbReference type="GO" id="GO:0032259">
    <property type="term" value="P:methylation"/>
    <property type="evidence" value="ECO:0007669"/>
    <property type="project" value="UniProtKB-KW"/>
</dbReference>
<dbReference type="SUPFAM" id="SSF53335">
    <property type="entry name" value="S-adenosyl-L-methionine-dependent methyltransferases"/>
    <property type="match status" value="1"/>
</dbReference>
<proteinExistence type="inferred from homology"/>
<keyword evidence="3 4" id="KW-0949">S-adenosyl-L-methionine</keyword>
<dbReference type="RefSeq" id="WP_120353744.1">
    <property type="nucleotide sequence ID" value="NZ_RAQO01000004.1"/>
</dbReference>
<dbReference type="OrthoDB" id="9800643at2"/>
<dbReference type="Gene3D" id="1.10.8.10">
    <property type="entry name" value="DNA helicase RuvA subunit, C-terminal domain"/>
    <property type="match status" value="1"/>
</dbReference>
<organism evidence="6 7">
    <name type="scientific">Alginatibacterium sediminis</name>
    <dbReference type="NCBI Taxonomy" id="2164068"/>
    <lineage>
        <taxon>Bacteria</taxon>
        <taxon>Pseudomonadati</taxon>
        <taxon>Pseudomonadota</taxon>
        <taxon>Gammaproteobacteria</taxon>
        <taxon>Alteromonadales</taxon>
        <taxon>Alteromonadaceae</taxon>
        <taxon>Alginatibacterium</taxon>
    </lineage>
</organism>
<keyword evidence="7" id="KW-1185">Reference proteome</keyword>
<dbReference type="GO" id="GO:0003676">
    <property type="term" value="F:nucleic acid binding"/>
    <property type="evidence" value="ECO:0007669"/>
    <property type="project" value="InterPro"/>
</dbReference>
<dbReference type="PANTHER" id="PTHR47806">
    <property type="entry name" value="50S RIBOSOMAL PROTEIN L3 GLUTAMINE METHYLTRANSFERASE"/>
    <property type="match status" value="1"/>
</dbReference>
<accession>A0A420EGA5</accession>
<dbReference type="HAMAP" id="MF_02125">
    <property type="entry name" value="L3_methyltr_PrmB"/>
    <property type="match status" value="1"/>
</dbReference>
<dbReference type="InterPro" id="IPR017127">
    <property type="entry name" value="Ribosome_uL3_MTase"/>
</dbReference>
<evidence type="ECO:0000256" key="1">
    <source>
        <dbReference type="ARBA" id="ARBA00022603"/>
    </source>
</evidence>
<dbReference type="NCBIfam" id="TIGR03533">
    <property type="entry name" value="L3_gln_methyl"/>
    <property type="match status" value="1"/>
</dbReference>
<comment type="similarity">
    <text evidence="4">Belongs to the protein N5-glutamine methyltransferase family. PrmB subfamily.</text>
</comment>
<feature type="domain" description="Methyltransferase small" evidence="5">
    <location>
        <begin position="119"/>
        <end position="215"/>
    </location>
</feature>
<comment type="caution">
    <text evidence="6">The sequence shown here is derived from an EMBL/GenBank/DDBJ whole genome shotgun (WGS) entry which is preliminary data.</text>
</comment>
<dbReference type="InterPro" id="IPR004556">
    <property type="entry name" value="HemK-like"/>
</dbReference>
<dbReference type="EMBL" id="RAQO01000004">
    <property type="protein sequence ID" value="RKF19739.1"/>
    <property type="molecule type" value="Genomic_DNA"/>
</dbReference>
<dbReference type="PROSITE" id="PS00092">
    <property type="entry name" value="N6_MTASE"/>
    <property type="match status" value="1"/>
</dbReference>
<dbReference type="GO" id="GO:0005840">
    <property type="term" value="C:ribosome"/>
    <property type="evidence" value="ECO:0007669"/>
    <property type="project" value="UniProtKB-KW"/>
</dbReference>
<dbReference type="CDD" id="cd02440">
    <property type="entry name" value="AdoMet_MTases"/>
    <property type="match status" value="1"/>
</dbReference>
<keyword evidence="6" id="KW-0689">Ribosomal protein</keyword>
<dbReference type="InterPro" id="IPR029063">
    <property type="entry name" value="SAM-dependent_MTases_sf"/>
</dbReference>
<dbReference type="InterPro" id="IPR007848">
    <property type="entry name" value="Small_mtfrase_dom"/>
</dbReference>
<evidence type="ECO:0000313" key="7">
    <source>
        <dbReference type="Proteomes" id="UP000286482"/>
    </source>
</evidence>
<keyword evidence="6" id="KW-0687">Ribonucleoprotein</keyword>
<gene>
    <name evidence="4" type="primary">prmB</name>
    <name evidence="6" type="ORF">DBZ36_04575</name>
</gene>
<dbReference type="InterPro" id="IPR002052">
    <property type="entry name" value="DNA_methylase_N6_adenine_CS"/>
</dbReference>
<comment type="catalytic activity">
    <reaction evidence="4">
        <text>L-glutaminyl-[ribosomal protein uL3] + S-adenosyl-L-methionine = N(5)-methyl-L-glutaminyl-[ribosomal protein uL3] + S-adenosyl-L-homocysteine + H(+)</text>
        <dbReference type="Rhea" id="RHEA:45020"/>
        <dbReference type="Rhea" id="RHEA-COMP:11063"/>
        <dbReference type="Rhea" id="RHEA-COMP:11064"/>
        <dbReference type="ChEBI" id="CHEBI:15378"/>
        <dbReference type="ChEBI" id="CHEBI:30011"/>
        <dbReference type="ChEBI" id="CHEBI:57856"/>
        <dbReference type="ChEBI" id="CHEBI:59789"/>
        <dbReference type="ChEBI" id="CHEBI:61891"/>
        <dbReference type="EC" id="2.1.1.298"/>
    </reaction>
</comment>
<dbReference type="AlphaFoldDB" id="A0A420EGA5"/>
<evidence type="ECO:0000256" key="4">
    <source>
        <dbReference type="HAMAP-Rule" id="MF_02125"/>
    </source>
</evidence>
<evidence type="ECO:0000256" key="2">
    <source>
        <dbReference type="ARBA" id="ARBA00022679"/>
    </source>
</evidence>
<comment type="function">
    <text evidence="4">Methylates ribosomal protein uL3 on a specific glutamine residue.</text>
</comment>
<keyword evidence="1 4" id="KW-0489">Methyltransferase</keyword>
<dbReference type="Gene3D" id="3.40.50.150">
    <property type="entry name" value="Vaccinia Virus protein VP39"/>
    <property type="match status" value="1"/>
</dbReference>
<reference evidence="6 7" key="1">
    <citation type="submission" date="2018-09" db="EMBL/GenBank/DDBJ databases">
        <authorList>
            <person name="Wang Z."/>
        </authorList>
    </citation>
    <scope>NUCLEOTIDE SEQUENCE [LARGE SCALE GENOMIC DNA]</scope>
    <source>
        <strain evidence="6 7">ALS 81</strain>
    </source>
</reference>
<dbReference type="PIRSF" id="PIRSF037167">
    <property type="entry name" value="Mtase_YfcB_prd"/>
    <property type="match status" value="1"/>
</dbReference>
<dbReference type="FunFam" id="1.10.8.10:FF:000022">
    <property type="entry name" value="50S ribosomal protein L3 glutamine methyltransferase"/>
    <property type="match status" value="1"/>
</dbReference>
<name>A0A420EGA5_9ALTE</name>
<dbReference type="GO" id="GO:0005829">
    <property type="term" value="C:cytosol"/>
    <property type="evidence" value="ECO:0007669"/>
    <property type="project" value="TreeGrafter"/>
</dbReference>
<dbReference type="Proteomes" id="UP000286482">
    <property type="component" value="Unassembled WGS sequence"/>
</dbReference>
<keyword evidence="2 4" id="KW-0808">Transferase</keyword>
<evidence type="ECO:0000256" key="3">
    <source>
        <dbReference type="ARBA" id="ARBA00022691"/>
    </source>
</evidence>